<accession>K0TJV8</accession>
<feature type="region of interest" description="Disordered" evidence="1">
    <location>
        <begin position="1"/>
        <end position="116"/>
    </location>
</feature>
<feature type="compositionally biased region" description="Polar residues" evidence="1">
    <location>
        <begin position="13"/>
        <end position="22"/>
    </location>
</feature>
<evidence type="ECO:0000313" key="3">
    <source>
        <dbReference type="Proteomes" id="UP000266841"/>
    </source>
</evidence>
<proteinExistence type="predicted"/>
<feature type="compositionally biased region" description="Basic and acidic residues" evidence="1">
    <location>
        <begin position="87"/>
        <end position="101"/>
    </location>
</feature>
<protein>
    <submittedName>
        <fullName evidence="2">Uncharacterized protein</fullName>
    </submittedName>
</protein>
<dbReference type="AlphaFoldDB" id="K0TJV8"/>
<dbReference type="Proteomes" id="UP000266841">
    <property type="component" value="Unassembled WGS sequence"/>
</dbReference>
<name>K0TJV8_THAOC</name>
<gene>
    <name evidence="2" type="ORF">THAOC_07685</name>
</gene>
<evidence type="ECO:0000313" key="2">
    <source>
        <dbReference type="EMBL" id="EJK70917.1"/>
    </source>
</evidence>
<dbReference type="EMBL" id="AGNL01007876">
    <property type="protein sequence ID" value="EJK70917.1"/>
    <property type="molecule type" value="Genomic_DNA"/>
</dbReference>
<organism evidence="2 3">
    <name type="scientific">Thalassiosira oceanica</name>
    <name type="common">Marine diatom</name>
    <dbReference type="NCBI Taxonomy" id="159749"/>
    <lineage>
        <taxon>Eukaryota</taxon>
        <taxon>Sar</taxon>
        <taxon>Stramenopiles</taxon>
        <taxon>Ochrophyta</taxon>
        <taxon>Bacillariophyta</taxon>
        <taxon>Coscinodiscophyceae</taxon>
        <taxon>Thalassiosirophycidae</taxon>
        <taxon>Thalassiosirales</taxon>
        <taxon>Thalassiosiraceae</taxon>
        <taxon>Thalassiosira</taxon>
    </lineage>
</organism>
<keyword evidence="3" id="KW-1185">Reference proteome</keyword>
<sequence>VPSVGRARGTCDYGSSRSSSGQAPHATRISEAGVASPSLDEDGAAAIEVQGNDPPEYCGREVQGGAPFQARGEQWEEEGEGLGSDGSLHRPAVDQRRRDQDAYEGGPSVRATGRRGRAMTCLRCQEGQK</sequence>
<feature type="non-terminal residue" evidence="2">
    <location>
        <position position="1"/>
    </location>
</feature>
<comment type="caution">
    <text evidence="2">The sequence shown here is derived from an EMBL/GenBank/DDBJ whole genome shotgun (WGS) entry which is preliminary data.</text>
</comment>
<evidence type="ECO:0000256" key="1">
    <source>
        <dbReference type="SAM" id="MobiDB-lite"/>
    </source>
</evidence>
<reference evidence="2 3" key="1">
    <citation type="journal article" date="2012" name="Genome Biol.">
        <title>Genome and low-iron response of an oceanic diatom adapted to chronic iron limitation.</title>
        <authorList>
            <person name="Lommer M."/>
            <person name="Specht M."/>
            <person name="Roy A.S."/>
            <person name="Kraemer L."/>
            <person name="Andreson R."/>
            <person name="Gutowska M.A."/>
            <person name="Wolf J."/>
            <person name="Bergner S.V."/>
            <person name="Schilhabel M.B."/>
            <person name="Klostermeier U.C."/>
            <person name="Beiko R.G."/>
            <person name="Rosenstiel P."/>
            <person name="Hippler M."/>
            <person name="Laroche J."/>
        </authorList>
    </citation>
    <scope>NUCLEOTIDE SEQUENCE [LARGE SCALE GENOMIC DNA]</scope>
    <source>
        <strain evidence="2 3">CCMP1005</strain>
    </source>
</reference>